<dbReference type="SUPFAM" id="SSF51735">
    <property type="entry name" value="NAD(P)-binding Rossmann-fold domains"/>
    <property type="match status" value="1"/>
</dbReference>
<evidence type="ECO:0000259" key="2">
    <source>
        <dbReference type="Pfam" id="PF08659"/>
    </source>
</evidence>
<feature type="region of interest" description="Disordered" evidence="1">
    <location>
        <begin position="84"/>
        <end position="139"/>
    </location>
</feature>
<proteinExistence type="predicted"/>
<organism evidence="3 4">
    <name type="scientific">Streptomyces azureus</name>
    <dbReference type="NCBI Taxonomy" id="146537"/>
    <lineage>
        <taxon>Bacteria</taxon>
        <taxon>Bacillati</taxon>
        <taxon>Actinomycetota</taxon>
        <taxon>Actinomycetes</taxon>
        <taxon>Kitasatosporales</taxon>
        <taxon>Streptomycetaceae</taxon>
        <taxon>Streptomyces</taxon>
    </lineage>
</organism>
<dbReference type="EMBL" id="DF968238">
    <property type="protein sequence ID" value="GAP47633.1"/>
    <property type="molecule type" value="Genomic_DNA"/>
</dbReference>
<accession>A0A0K8PIT0</accession>
<feature type="domain" description="Ketoreductase (KR)" evidence="2">
    <location>
        <begin position="6"/>
        <end position="87"/>
    </location>
</feature>
<dbReference type="Gene3D" id="3.40.50.720">
    <property type="entry name" value="NAD(P)-binding Rossmann-like Domain"/>
    <property type="match status" value="1"/>
</dbReference>
<keyword evidence="4" id="KW-1185">Reference proteome</keyword>
<evidence type="ECO:0000256" key="1">
    <source>
        <dbReference type="SAM" id="MobiDB-lite"/>
    </source>
</evidence>
<dbReference type="AlphaFoldDB" id="A0A0K8PIT0"/>
<dbReference type="InterPro" id="IPR013968">
    <property type="entry name" value="PKS_KR"/>
</dbReference>
<reference evidence="3" key="1">
    <citation type="journal article" date="2015" name="Genome Announc.">
        <title>Draft Genome Sequence of Thiostrepton-Producing Streptomyces azureus ATCC 14921.</title>
        <authorList>
            <person name="Sakihara K."/>
            <person name="Maeda J."/>
            <person name="Tashiro K."/>
            <person name="Fujino Y."/>
            <person name="Kuhara S."/>
            <person name="Ohshima T."/>
            <person name="Ogata S."/>
            <person name="Doi K."/>
        </authorList>
    </citation>
    <scope>NUCLEOTIDE SEQUENCE [LARGE SCALE GENOMIC DNA]</scope>
    <source>
        <strain evidence="3">ATCC14921</strain>
    </source>
</reference>
<evidence type="ECO:0000313" key="4">
    <source>
        <dbReference type="Proteomes" id="UP000053859"/>
    </source>
</evidence>
<dbReference type="RefSeq" id="WP_059416874.1">
    <property type="nucleotide sequence ID" value="NZ_DF968238.1"/>
</dbReference>
<dbReference type="Pfam" id="PF08659">
    <property type="entry name" value="KR"/>
    <property type="match status" value="1"/>
</dbReference>
<sequence>MRRRSGLGSLGLLAARFLAERGARDVVLMGRTPVPARQSWDGLPEDHPQWSLVGKLPELESLGARIHLAAVDVADPDQLRQWRSAHHERTCRRSPASHPRHADRGPELPGLTVRQGRARHGRELRLGPVRPGSGGRQGDRLDVVVSVPVADLGMLEPLLKCRVGG</sequence>
<name>A0A0K8PIT0_STRAJ</name>
<gene>
    <name evidence="3" type="ORF">SAZU_2370</name>
</gene>
<dbReference type="PATRIC" id="fig|146537.3.peg.2502"/>
<protein>
    <recommendedName>
        <fullName evidence="2">Ketoreductase (KR) domain-containing protein</fullName>
    </recommendedName>
</protein>
<evidence type="ECO:0000313" key="3">
    <source>
        <dbReference type="EMBL" id="GAP47633.1"/>
    </source>
</evidence>
<dbReference type="Proteomes" id="UP000053859">
    <property type="component" value="Unassembled WGS sequence"/>
</dbReference>
<dbReference type="InterPro" id="IPR036291">
    <property type="entry name" value="NAD(P)-bd_dom_sf"/>
</dbReference>